<proteinExistence type="predicted"/>
<protein>
    <submittedName>
        <fullName evidence="1">Uncharacterized protein</fullName>
    </submittedName>
</protein>
<sequence>MLIHVLTNNMVVTPIIHFLFDLQPTILSMTSGQSSWLGILAVLGHYLLCH</sequence>
<dbReference type="Proteomes" id="UP000510660">
    <property type="component" value="Chromosome"/>
</dbReference>
<dbReference type="AlphaFoldDB" id="A0A7H9EAU7"/>
<organism evidence="1 2">
    <name type="scientific">Lactobacillus crispatus</name>
    <dbReference type="NCBI Taxonomy" id="47770"/>
    <lineage>
        <taxon>Bacteria</taxon>
        <taxon>Bacillati</taxon>
        <taxon>Bacillota</taxon>
        <taxon>Bacilli</taxon>
        <taxon>Lactobacillales</taxon>
        <taxon>Lactobacillaceae</taxon>
        <taxon>Lactobacillus</taxon>
    </lineage>
</organism>
<reference evidence="1 2" key="1">
    <citation type="submission" date="2020-01" db="EMBL/GenBank/DDBJ databases">
        <title>Complete and circular genome sequences of six lactobacillus isolates from horses.</title>
        <authorList>
            <person name="Hassan H.M."/>
        </authorList>
    </citation>
    <scope>NUCLEOTIDE SEQUENCE [LARGE SCALE GENOMIC DNA]</scope>
    <source>
        <strain evidence="1 2">1D</strain>
    </source>
</reference>
<accession>A0A7H9EAU7</accession>
<dbReference type="RefSeq" id="WP_180860734.1">
    <property type="nucleotide sequence ID" value="NZ_CP047415.1"/>
</dbReference>
<evidence type="ECO:0000313" key="1">
    <source>
        <dbReference type="EMBL" id="QLL74579.1"/>
    </source>
</evidence>
<dbReference type="EMBL" id="CP047415">
    <property type="protein sequence ID" value="QLL74579.1"/>
    <property type="molecule type" value="Genomic_DNA"/>
</dbReference>
<gene>
    <name evidence="1" type="ORF">GTO85_09585</name>
</gene>
<name>A0A7H9EAU7_9LACO</name>
<evidence type="ECO:0000313" key="2">
    <source>
        <dbReference type="Proteomes" id="UP000510660"/>
    </source>
</evidence>